<dbReference type="PROSITE" id="PS01208">
    <property type="entry name" value="VWFC_1"/>
    <property type="match status" value="1"/>
</dbReference>
<dbReference type="Proteomes" id="UP000694904">
    <property type="component" value="Chromosome 4"/>
</dbReference>
<reference evidence="3" key="2">
    <citation type="journal article" date="2016" name="G3 (Bethesda)">
        <title>Genome Evolution in Three Species of Cactophilic Drosophila.</title>
        <authorList>
            <person name="Sanchez-Flores A."/>
            <person name="Penazola F."/>
            <person name="Carpinteyro-Ponce J."/>
            <person name="Nazario-Yepiz N."/>
            <person name="Abreu-Goodger C."/>
            <person name="Machado C.A."/>
            <person name="Markow T.A."/>
        </authorList>
    </citation>
    <scope>NUCLEOTIDE SEQUENCE [LARGE SCALE GENOMIC DNA]</scope>
</reference>
<evidence type="ECO:0000259" key="2">
    <source>
        <dbReference type="PROSITE" id="PS50184"/>
    </source>
</evidence>
<gene>
    <name evidence="4" type="primary">LOC108612548</name>
</gene>
<dbReference type="InterPro" id="IPR001007">
    <property type="entry name" value="VWF_dom"/>
</dbReference>
<dbReference type="SMART" id="SM00214">
    <property type="entry name" value="VWC"/>
    <property type="match status" value="1"/>
</dbReference>
<reference evidence="3" key="1">
    <citation type="journal article" date="1997" name="Nucleic Acids Res.">
        <title>tRNAscan-SE: a program for improved detection of transfer RNA genes in genomic sequence.</title>
        <authorList>
            <person name="Lowe T.M."/>
            <person name="Eddy S.R."/>
        </authorList>
    </citation>
    <scope>NUCLEOTIDE SEQUENCE [LARGE SCALE GENOMIC DNA]</scope>
</reference>
<organism evidence="3 4">
    <name type="scientific">Drosophila arizonae</name>
    <name type="common">Fruit fly</name>
    <dbReference type="NCBI Taxonomy" id="7263"/>
    <lineage>
        <taxon>Eukaryota</taxon>
        <taxon>Metazoa</taxon>
        <taxon>Ecdysozoa</taxon>
        <taxon>Arthropoda</taxon>
        <taxon>Hexapoda</taxon>
        <taxon>Insecta</taxon>
        <taxon>Pterygota</taxon>
        <taxon>Neoptera</taxon>
        <taxon>Endopterygota</taxon>
        <taxon>Diptera</taxon>
        <taxon>Brachycera</taxon>
        <taxon>Muscomorpha</taxon>
        <taxon>Ephydroidea</taxon>
        <taxon>Drosophilidae</taxon>
        <taxon>Drosophila</taxon>
    </lineage>
</organism>
<evidence type="ECO:0000313" key="4">
    <source>
        <dbReference type="RefSeq" id="XP_017860960.1"/>
    </source>
</evidence>
<feature type="domain" description="VWFC" evidence="2">
    <location>
        <begin position="196"/>
        <end position="256"/>
    </location>
</feature>
<feature type="compositionally biased region" description="Basic and acidic residues" evidence="1">
    <location>
        <begin position="266"/>
        <end position="281"/>
    </location>
</feature>
<dbReference type="GeneID" id="108612548"/>
<dbReference type="RefSeq" id="XP_017860960.1">
    <property type="nucleotide sequence ID" value="XM_018005471.1"/>
</dbReference>
<evidence type="ECO:0000256" key="1">
    <source>
        <dbReference type="SAM" id="MobiDB-lite"/>
    </source>
</evidence>
<sequence length="415" mass="46042">MLKLHKSRCEHLLITISLLIYTGNQLNVVSATTQMDWRPIPQLCDPIQCPADADMECPEDSAIREMREISAVNLLSSNAVGGSPSGAMETTERSVYNSSQVPDELFALCCLSKKCMCKTCYNIPGCNTEEGEVVVELQPEDMNTPGHCCGKYECKPEPNCSDVRNTNYYWLQSCQRCLCNSGARICQQSCDEGKNAICESKNLNMYFKDGDSWKDGCYQCECVKGEQKCVIPLCAHVNCPSERQVMIKDHCCPVCWPKGAPMPHEKPSNYDDGYGYDHEEPAQPETDTDSDADADTDTEAETETETELPVVPLADEIIVSSTTTTTSSSTASRPSATPNAELIDFPRVDASAPPCQPPDFPKVVEVVQRDNLPNNVKHIAIVVLTLISLSEYLYIRRLLAKQRSYRPVSNFDDKV</sequence>
<dbReference type="PROSITE" id="PS50184">
    <property type="entry name" value="VWFC_2"/>
    <property type="match status" value="1"/>
</dbReference>
<evidence type="ECO:0000313" key="3">
    <source>
        <dbReference type="Proteomes" id="UP000694904"/>
    </source>
</evidence>
<dbReference type="SUPFAM" id="SSF57603">
    <property type="entry name" value="FnI-like domain"/>
    <property type="match status" value="1"/>
</dbReference>
<reference evidence="4" key="3">
    <citation type="submission" date="2025-08" db="UniProtKB">
        <authorList>
            <consortium name="RefSeq"/>
        </authorList>
    </citation>
    <scope>IDENTIFICATION</scope>
    <source>
        <tissue evidence="4">Whole organism</tissue>
    </source>
</reference>
<protein>
    <submittedName>
        <fullName evidence="4">Uncharacterized protein LOC108612548</fullName>
    </submittedName>
</protein>
<keyword evidence="3" id="KW-1185">Reference proteome</keyword>
<name>A0ABM1P174_DROAR</name>
<proteinExistence type="predicted"/>
<feature type="compositionally biased region" description="Acidic residues" evidence="1">
    <location>
        <begin position="286"/>
        <end position="306"/>
    </location>
</feature>
<dbReference type="Gene3D" id="6.20.200.20">
    <property type="match status" value="1"/>
</dbReference>
<feature type="region of interest" description="Disordered" evidence="1">
    <location>
        <begin position="266"/>
        <end position="308"/>
    </location>
</feature>
<accession>A0ABM1P174</accession>